<accession>A0A0F2D7R4</accession>
<keyword evidence="1" id="KW-0732">Signal</keyword>
<proteinExistence type="predicted"/>
<evidence type="ECO:0000313" key="2">
    <source>
        <dbReference type="EMBL" id="KJQ65576.1"/>
    </source>
</evidence>
<feature type="signal peptide" evidence="1">
    <location>
        <begin position="1"/>
        <end position="25"/>
    </location>
</feature>
<comment type="caution">
    <text evidence="2">The sequence shown here is derived from an EMBL/GenBank/DDBJ whole genome shotgun (WGS) entry which is preliminary data.</text>
</comment>
<dbReference type="PATRIC" id="fig|28037.209.peg.705"/>
<sequence length="87" mass="10289">MKKSAKVALLAGLLSIGLFQSSVSAVTVTKKYWYDWNTAFEYSMNYHNHQYISIPSWSRYKGYDEYKIGEGWNYHRYEVINYYSGGY</sequence>
<evidence type="ECO:0000256" key="1">
    <source>
        <dbReference type="SAM" id="SignalP"/>
    </source>
</evidence>
<dbReference type="EMBL" id="JYGM01000001">
    <property type="protein sequence ID" value="KJQ65576.1"/>
    <property type="molecule type" value="Genomic_DNA"/>
</dbReference>
<dbReference type="Proteomes" id="UP000033657">
    <property type="component" value="Unassembled WGS sequence"/>
</dbReference>
<evidence type="ECO:0000313" key="3">
    <source>
        <dbReference type="Proteomes" id="UP000033657"/>
    </source>
</evidence>
<name>A0A0F2D7R4_STROR</name>
<evidence type="ECO:0008006" key="4">
    <source>
        <dbReference type="Google" id="ProtNLM"/>
    </source>
</evidence>
<organism evidence="2 3">
    <name type="scientific">Streptococcus oralis subsp. oralis</name>
    <dbReference type="NCBI Taxonomy" id="1891914"/>
    <lineage>
        <taxon>Bacteria</taxon>
        <taxon>Bacillati</taxon>
        <taxon>Bacillota</taxon>
        <taxon>Bacilli</taxon>
        <taxon>Lactobacillales</taxon>
        <taxon>Streptococcaceae</taxon>
        <taxon>Streptococcus</taxon>
    </lineage>
</organism>
<reference evidence="2 3" key="1">
    <citation type="submission" date="2015-02" db="EMBL/GenBank/DDBJ databases">
        <title>Evolution of amylase-binding proteins of oral streptococcal species.</title>
        <authorList>
            <person name="Haase E.M."/>
        </authorList>
    </citation>
    <scope>NUCLEOTIDE SEQUENCE [LARGE SCALE GENOMIC DNA]</scope>
    <source>
        <strain evidence="2 3">COL85/1862</strain>
    </source>
</reference>
<dbReference type="AlphaFoldDB" id="A0A0F2D7R4"/>
<gene>
    <name evidence="2" type="ORF">TZ87_00706</name>
</gene>
<feature type="chain" id="PRO_5002452384" description="Lactococcin 972 family bacteriocin" evidence="1">
    <location>
        <begin position="26"/>
        <end position="87"/>
    </location>
</feature>
<protein>
    <recommendedName>
        <fullName evidence="4">Lactococcin 972 family bacteriocin</fullName>
    </recommendedName>
</protein>